<evidence type="ECO:0000256" key="1">
    <source>
        <dbReference type="ARBA" id="ARBA00022512"/>
    </source>
</evidence>
<feature type="transmembrane region" description="Helical" evidence="6">
    <location>
        <begin position="776"/>
        <end position="796"/>
    </location>
</feature>
<keyword evidence="9" id="KW-1185">Reference proteome</keyword>
<dbReference type="KEGG" id="halt:IM660_17890"/>
<keyword evidence="3" id="KW-0732">Signal</keyword>
<dbReference type="InterPro" id="IPR055354">
    <property type="entry name" value="DUF7507"/>
</dbReference>
<keyword evidence="4" id="KW-0572">Peptidoglycan-anchor</keyword>
<dbReference type="Pfam" id="PF01345">
    <property type="entry name" value="DUF11"/>
    <property type="match status" value="1"/>
</dbReference>
<reference evidence="8 9" key="1">
    <citation type="submission" date="2020-10" db="EMBL/GenBank/DDBJ databases">
        <title>Haloactinobacterium sp. RN3S43, a bacterium isolated from saline soil.</title>
        <authorList>
            <person name="Sun J.-Q."/>
        </authorList>
    </citation>
    <scope>NUCLEOTIDE SEQUENCE [LARGE SCALE GENOMIC DNA]</scope>
    <source>
        <strain evidence="8 9">RN3S43</strain>
    </source>
</reference>
<feature type="region of interest" description="Disordered" evidence="5">
    <location>
        <begin position="274"/>
        <end position="296"/>
    </location>
</feature>
<dbReference type="AlphaFoldDB" id="A0A7M1STJ0"/>
<dbReference type="InterPro" id="IPR047589">
    <property type="entry name" value="DUF11_rpt"/>
</dbReference>
<dbReference type="Proteomes" id="UP000593758">
    <property type="component" value="Chromosome"/>
</dbReference>
<keyword evidence="6" id="KW-0812">Transmembrane</keyword>
<dbReference type="GO" id="GO:0005975">
    <property type="term" value="P:carbohydrate metabolic process"/>
    <property type="evidence" value="ECO:0007669"/>
    <property type="project" value="UniProtKB-ARBA"/>
</dbReference>
<feature type="region of interest" description="Disordered" evidence="5">
    <location>
        <begin position="392"/>
        <end position="414"/>
    </location>
</feature>
<accession>A0A7M1STJ0</accession>
<keyword evidence="2" id="KW-0964">Secreted</keyword>
<protein>
    <submittedName>
        <fullName evidence="8">DUF11 domain-containing protein</fullName>
    </submittedName>
</protein>
<gene>
    <name evidence="8" type="ORF">IM660_17890</name>
</gene>
<evidence type="ECO:0000256" key="4">
    <source>
        <dbReference type="ARBA" id="ARBA00023088"/>
    </source>
</evidence>
<evidence type="ECO:0000256" key="3">
    <source>
        <dbReference type="ARBA" id="ARBA00022729"/>
    </source>
</evidence>
<evidence type="ECO:0000256" key="5">
    <source>
        <dbReference type="SAM" id="MobiDB-lite"/>
    </source>
</evidence>
<dbReference type="InterPro" id="IPR051172">
    <property type="entry name" value="Chlamydia_OmcB"/>
</dbReference>
<dbReference type="RefSeq" id="WP_193497118.1">
    <property type="nucleotide sequence ID" value="NZ_CP063169.1"/>
</dbReference>
<dbReference type="InterPro" id="IPR001434">
    <property type="entry name" value="OmcB-like_DUF11"/>
</dbReference>
<evidence type="ECO:0000256" key="6">
    <source>
        <dbReference type="SAM" id="Phobius"/>
    </source>
</evidence>
<dbReference type="Pfam" id="PF24346">
    <property type="entry name" value="DUF7507"/>
    <property type="match status" value="3"/>
</dbReference>
<feature type="domain" description="Gram-positive cocci surface proteins LPxTG" evidence="7">
    <location>
        <begin position="769"/>
        <end position="802"/>
    </location>
</feature>
<dbReference type="EMBL" id="CP063169">
    <property type="protein sequence ID" value="QOR70437.1"/>
    <property type="molecule type" value="Genomic_DNA"/>
</dbReference>
<evidence type="ECO:0000313" key="9">
    <source>
        <dbReference type="Proteomes" id="UP000593758"/>
    </source>
</evidence>
<keyword evidence="6" id="KW-0472">Membrane</keyword>
<dbReference type="PROSITE" id="PS50847">
    <property type="entry name" value="GRAM_POS_ANCHORING"/>
    <property type="match status" value="1"/>
</dbReference>
<keyword evidence="6" id="KW-1133">Transmembrane helix</keyword>
<feature type="compositionally biased region" description="Polar residues" evidence="5">
    <location>
        <begin position="280"/>
        <end position="295"/>
    </location>
</feature>
<feature type="region of interest" description="Disordered" evidence="5">
    <location>
        <begin position="737"/>
        <end position="768"/>
    </location>
</feature>
<evidence type="ECO:0000313" key="8">
    <source>
        <dbReference type="EMBL" id="QOR70437.1"/>
    </source>
</evidence>
<sequence>MPRAPHEVTDNRTRRPWRARGGALLAVVALIAAALGTTAPWAAAPASAAPGDPFDAADPLVFVGQEQPTGLYQAITNADGEVEFETEGPTSPVTYNALAYNTDDNYLYAIVNSDDSQEFPEGSLIRIGQEGVLTRVGTETYSTSIVGAFGDDGLYYSARPENDELQVIDVATGALVDTIELSQPMYTAEIGGPDFALLDGYFWGAGSGAITRTDPATGEVTYFPGVFSADLAIAGAAWTFGNGNLGFSFNASGSVMQLAVENPDADAPTFTVVSTGPGPASNNNDGAASPGQPTDLSVDKTGPAALVPGGTIEYTITVTNHGPGNSSGFIVSDTIPEMLLNPDTDEPNCTVAEGTFTCIGGRTEAGTSVDFTISAEVPDDLDPQTLVENTATVSANEEDPDEENNTSTSGGAVPEVQLEKEVASIEDANGNGLTDTGDLVHYNFTVTNTGLVDLSDIAIEDPLLSEPATCPVTDLAAGDNTVCTATYALTQGDVDASWVANTATASGVPSGAEEPITSEPSTTGVEIPAEPELTITKTADPATVDSYVVDQDITYTFLVTNTGNVTQTQVEVVEGEFTGNGDLGPITCPDGAGDSLAPGDSFACTASYTLTQEDIDAGSVENSATATGFPPGGEIPIESPPSTVTIPPPAEPALSVVKTSDTVSVQEAGHVITYSFLVTNIGNVTIEDVTIDEGEFTGAGELEPVTCPAAAAALAPDEEVVCTTTYEVVEADLTGGELSNTATATGATPGGDPVTSPESSTTTDTVAPLPTTGSSVLPIAAIALLLVGAGTALAVARRRGAN</sequence>
<dbReference type="InterPro" id="IPR013783">
    <property type="entry name" value="Ig-like_fold"/>
</dbReference>
<name>A0A7M1STJ0_9MICO</name>
<dbReference type="PANTHER" id="PTHR34819">
    <property type="entry name" value="LARGE CYSTEINE-RICH PERIPLASMIC PROTEIN OMCB"/>
    <property type="match status" value="1"/>
</dbReference>
<dbReference type="Pfam" id="PF21959">
    <property type="entry name" value="DUF6923"/>
    <property type="match status" value="1"/>
</dbReference>
<dbReference type="SUPFAM" id="SSF75011">
    <property type="entry name" value="3-carboxy-cis,cis-mucoante lactonizing enzyme"/>
    <property type="match status" value="1"/>
</dbReference>
<dbReference type="Gene3D" id="2.60.40.10">
    <property type="entry name" value="Immunoglobulins"/>
    <property type="match status" value="2"/>
</dbReference>
<organism evidence="8 9">
    <name type="scientific">Ruania alkalisoli</name>
    <dbReference type="NCBI Taxonomy" id="2779775"/>
    <lineage>
        <taxon>Bacteria</taxon>
        <taxon>Bacillati</taxon>
        <taxon>Actinomycetota</taxon>
        <taxon>Actinomycetes</taxon>
        <taxon>Micrococcales</taxon>
        <taxon>Ruaniaceae</taxon>
        <taxon>Ruania</taxon>
    </lineage>
</organism>
<dbReference type="NCBIfam" id="TIGR01451">
    <property type="entry name" value="B_ant_repeat"/>
    <property type="match status" value="1"/>
</dbReference>
<dbReference type="InterPro" id="IPR054215">
    <property type="entry name" value="DUF6923"/>
</dbReference>
<keyword evidence="1" id="KW-0134">Cell wall</keyword>
<evidence type="ECO:0000256" key="2">
    <source>
        <dbReference type="ARBA" id="ARBA00022525"/>
    </source>
</evidence>
<feature type="compositionally biased region" description="Low complexity" evidence="5">
    <location>
        <begin position="741"/>
        <end position="751"/>
    </location>
</feature>
<proteinExistence type="predicted"/>
<dbReference type="InterPro" id="IPR019931">
    <property type="entry name" value="LPXTG_anchor"/>
</dbReference>
<evidence type="ECO:0000259" key="7">
    <source>
        <dbReference type="PROSITE" id="PS50847"/>
    </source>
</evidence>
<dbReference type="PANTHER" id="PTHR34819:SF3">
    <property type="entry name" value="CELL SURFACE PROTEIN"/>
    <property type="match status" value="1"/>
</dbReference>